<sequence>MKNIYCGILNQGIPVTGIENVSALFDLQDREYIHQLPWDFKGQKPEVSFAIAHDKNGIYLKYWVLERYFRAFYKNINDPVYKDSCVEAFLSFNNDAGYYNLEFNGAGVVLGGYGTDKFNRVEIPRVILSRIKTFSKVNPQDLVSMLHRWELTIFIPFEVFVNHQLTGLSGLACRANFYKCGDDLPEPHFLTWAPVEHPYPEFHLPGFFGTILFL</sequence>
<reference evidence="2 3" key="1">
    <citation type="submission" date="2017-08" db="EMBL/GenBank/DDBJ databases">
        <title>Complete genome sequence of Mucilaginibacter sp. strain BJC16-A31.</title>
        <authorList>
            <consortium name="Henan University of Science and Technology"/>
            <person name="You X."/>
        </authorList>
    </citation>
    <scope>NUCLEOTIDE SEQUENCE [LARGE SCALE GENOMIC DNA]</scope>
    <source>
        <strain evidence="2 3">BJC16-A31</strain>
    </source>
</reference>
<name>A0A223NW63_9SPHI</name>
<dbReference type="KEGG" id="muc:MuYL_2225"/>
<dbReference type="GO" id="GO:0004553">
    <property type="term" value="F:hydrolase activity, hydrolyzing O-glycosyl compounds"/>
    <property type="evidence" value="ECO:0007669"/>
    <property type="project" value="InterPro"/>
</dbReference>
<organism evidence="2 3">
    <name type="scientific">Mucilaginibacter xinganensis</name>
    <dbReference type="NCBI Taxonomy" id="1234841"/>
    <lineage>
        <taxon>Bacteria</taxon>
        <taxon>Pseudomonadati</taxon>
        <taxon>Bacteroidota</taxon>
        <taxon>Sphingobacteriia</taxon>
        <taxon>Sphingobacteriales</taxon>
        <taxon>Sphingobacteriaceae</taxon>
        <taxon>Mucilaginibacter</taxon>
    </lineage>
</organism>
<dbReference type="GO" id="GO:0030246">
    <property type="term" value="F:carbohydrate binding"/>
    <property type="evidence" value="ECO:0007669"/>
    <property type="project" value="InterPro"/>
</dbReference>
<gene>
    <name evidence="2" type="ORF">MuYL_2225</name>
</gene>
<dbReference type="OrthoDB" id="9801646at2"/>
<evidence type="ECO:0000259" key="1">
    <source>
        <dbReference type="Pfam" id="PF16011"/>
    </source>
</evidence>
<dbReference type="GO" id="GO:0016052">
    <property type="term" value="P:carbohydrate catabolic process"/>
    <property type="evidence" value="ECO:0007669"/>
    <property type="project" value="InterPro"/>
</dbReference>
<dbReference type="EMBL" id="CP022743">
    <property type="protein sequence ID" value="ASU34115.1"/>
    <property type="molecule type" value="Genomic_DNA"/>
</dbReference>
<dbReference type="InterPro" id="IPR010502">
    <property type="entry name" value="Carb-bd_dom_fam9"/>
</dbReference>
<dbReference type="AlphaFoldDB" id="A0A223NW63"/>
<dbReference type="Gene3D" id="2.60.40.1190">
    <property type="match status" value="1"/>
</dbReference>
<dbReference type="CDD" id="cd09620">
    <property type="entry name" value="CBM9_like_3"/>
    <property type="match status" value="1"/>
</dbReference>
<dbReference type="Pfam" id="PF16011">
    <property type="entry name" value="CBM9_2"/>
    <property type="match status" value="1"/>
</dbReference>
<dbReference type="Proteomes" id="UP000215002">
    <property type="component" value="Chromosome"/>
</dbReference>
<protein>
    <submittedName>
        <fullName evidence="2">Carbohydrate-binding family 9</fullName>
    </submittedName>
</protein>
<proteinExistence type="predicted"/>
<keyword evidence="3" id="KW-1185">Reference proteome</keyword>
<evidence type="ECO:0000313" key="2">
    <source>
        <dbReference type="EMBL" id="ASU34115.1"/>
    </source>
</evidence>
<accession>A0A223NW63</accession>
<dbReference type="RefSeq" id="WP_094570506.1">
    <property type="nucleotide sequence ID" value="NZ_CP022743.1"/>
</dbReference>
<dbReference type="SUPFAM" id="SSF49344">
    <property type="entry name" value="CBD9-like"/>
    <property type="match status" value="1"/>
</dbReference>
<evidence type="ECO:0000313" key="3">
    <source>
        <dbReference type="Proteomes" id="UP000215002"/>
    </source>
</evidence>
<feature type="domain" description="Carbohydrate-binding" evidence="1">
    <location>
        <begin position="32"/>
        <end position="213"/>
    </location>
</feature>